<evidence type="ECO:0000256" key="9">
    <source>
        <dbReference type="SAM" id="Phobius"/>
    </source>
</evidence>
<evidence type="ECO:0000256" key="7">
    <source>
        <dbReference type="ARBA" id="ARBA00022840"/>
    </source>
</evidence>
<evidence type="ECO:0000256" key="5">
    <source>
        <dbReference type="ARBA" id="ARBA00022741"/>
    </source>
</evidence>
<keyword evidence="4" id="KW-0808">Transferase</keyword>
<reference evidence="13 14" key="1">
    <citation type="submission" date="2019-03" db="EMBL/GenBank/DDBJ databases">
        <title>Genomic Encyclopedia of Type Strains, Phase IV (KMG-IV): sequencing the most valuable type-strain genomes for metagenomic binning, comparative biology and taxonomic classification.</title>
        <authorList>
            <person name="Goeker M."/>
        </authorList>
    </citation>
    <scope>NUCLEOTIDE SEQUENCE [LARGE SCALE GENOMIC DNA]</scope>
    <source>
        <strain evidence="13 14">DSM 45934</strain>
    </source>
</reference>
<feature type="domain" description="Signal transduction histidine kinase subgroup 3 dimerisation and phosphoacceptor" evidence="11">
    <location>
        <begin position="206"/>
        <end position="270"/>
    </location>
</feature>
<feature type="transmembrane region" description="Helical" evidence="9">
    <location>
        <begin position="152"/>
        <end position="173"/>
    </location>
</feature>
<dbReference type="Pfam" id="PF02518">
    <property type="entry name" value="HATPase_c"/>
    <property type="match status" value="1"/>
</dbReference>
<dbReference type="InterPro" id="IPR036890">
    <property type="entry name" value="HATPase_C_sf"/>
</dbReference>
<dbReference type="EC" id="2.7.13.3" evidence="2"/>
<dbReference type="Pfam" id="PF23539">
    <property type="entry name" value="DUF7134"/>
    <property type="match status" value="1"/>
</dbReference>
<protein>
    <recommendedName>
        <fullName evidence="2">histidine kinase</fullName>
        <ecNumber evidence="2">2.7.13.3</ecNumber>
    </recommendedName>
</protein>
<dbReference type="AlphaFoldDB" id="A0A4V2S619"/>
<keyword evidence="3" id="KW-0597">Phosphoprotein</keyword>
<name>A0A4V2S619_9PSEU</name>
<comment type="caution">
    <text evidence="13">The sequence shown here is derived from an EMBL/GenBank/DDBJ whole genome shotgun (WGS) entry which is preliminary data.</text>
</comment>
<sequence length="401" mass="41989">MSSCVTTWVDAVRSYGGRMLGERLDSWLRGHESLVDVLTALVPAAVCVLFGLVTRSDTAYFLFTALLLVPVMLRRRQVVACLTLVTSVAFVQWLTLRDSTGLLLANVAVPLAVHAAAAYGPSWAGRAALAAGLSGAVLGGLSWPLLTGSVTMHLVIGTFLASTVVAAWAVGVLQKVRRAQAEALADRARLLEVERDQRARLAVMAERTRIAREMHDIVAHSLAVMIAQSDGGRYVAASSPEAGLAALATIGDCARQALGEIRRVLGILRDGPAAPQPGLADVPALVDRLRTSGLDVRLTLEPAPGTVDPGLSLAAYRVVQEGLTNVVKHAGPTARAEVSVRWSTAGLTIDVLDNGRSTPNSSGGYGIAGMRERTGAYGGTVTLRPRPGGGHVLSARIPVPA</sequence>
<dbReference type="GO" id="GO:0016020">
    <property type="term" value="C:membrane"/>
    <property type="evidence" value="ECO:0007669"/>
    <property type="project" value="InterPro"/>
</dbReference>
<organism evidence="13 14">
    <name type="scientific">Actinocrispum wychmicini</name>
    <dbReference type="NCBI Taxonomy" id="1213861"/>
    <lineage>
        <taxon>Bacteria</taxon>
        <taxon>Bacillati</taxon>
        <taxon>Actinomycetota</taxon>
        <taxon>Actinomycetes</taxon>
        <taxon>Pseudonocardiales</taxon>
        <taxon>Pseudonocardiaceae</taxon>
        <taxon>Actinocrispum</taxon>
    </lineage>
</organism>
<keyword evidence="5" id="KW-0547">Nucleotide-binding</keyword>
<evidence type="ECO:0000259" key="11">
    <source>
        <dbReference type="Pfam" id="PF07730"/>
    </source>
</evidence>
<proteinExistence type="predicted"/>
<dbReference type="SUPFAM" id="SSF55874">
    <property type="entry name" value="ATPase domain of HSP90 chaperone/DNA topoisomerase II/histidine kinase"/>
    <property type="match status" value="1"/>
</dbReference>
<evidence type="ECO:0000313" key="14">
    <source>
        <dbReference type="Proteomes" id="UP000295680"/>
    </source>
</evidence>
<dbReference type="GO" id="GO:0046983">
    <property type="term" value="F:protein dimerization activity"/>
    <property type="evidence" value="ECO:0007669"/>
    <property type="project" value="InterPro"/>
</dbReference>
<dbReference type="PANTHER" id="PTHR24421">
    <property type="entry name" value="NITRATE/NITRITE SENSOR PROTEIN NARX-RELATED"/>
    <property type="match status" value="1"/>
</dbReference>
<feature type="transmembrane region" description="Helical" evidence="9">
    <location>
        <begin position="78"/>
        <end position="96"/>
    </location>
</feature>
<dbReference type="InterPro" id="IPR050482">
    <property type="entry name" value="Sensor_HK_TwoCompSys"/>
</dbReference>
<evidence type="ECO:0000256" key="4">
    <source>
        <dbReference type="ARBA" id="ARBA00022679"/>
    </source>
</evidence>
<evidence type="ECO:0000259" key="10">
    <source>
        <dbReference type="Pfam" id="PF02518"/>
    </source>
</evidence>
<keyword evidence="6 13" id="KW-0418">Kinase</keyword>
<keyword evidence="9" id="KW-1133">Transmembrane helix</keyword>
<keyword evidence="9" id="KW-0812">Transmembrane</keyword>
<comment type="catalytic activity">
    <reaction evidence="1">
        <text>ATP + protein L-histidine = ADP + protein N-phospho-L-histidine.</text>
        <dbReference type="EC" id="2.7.13.3"/>
    </reaction>
</comment>
<keyword evidence="8" id="KW-0902">Two-component regulatory system</keyword>
<dbReference type="InterPro" id="IPR055558">
    <property type="entry name" value="DUF7134"/>
</dbReference>
<dbReference type="Gene3D" id="3.30.565.10">
    <property type="entry name" value="Histidine kinase-like ATPase, C-terminal domain"/>
    <property type="match status" value="1"/>
</dbReference>
<feature type="transmembrane region" description="Helical" evidence="9">
    <location>
        <begin position="33"/>
        <end position="52"/>
    </location>
</feature>
<feature type="transmembrane region" description="Helical" evidence="9">
    <location>
        <begin position="127"/>
        <end position="146"/>
    </location>
</feature>
<evidence type="ECO:0000313" key="13">
    <source>
        <dbReference type="EMBL" id="TCO54330.1"/>
    </source>
</evidence>
<evidence type="ECO:0000259" key="12">
    <source>
        <dbReference type="Pfam" id="PF23539"/>
    </source>
</evidence>
<keyword evidence="7" id="KW-0067">ATP-binding</keyword>
<dbReference type="Pfam" id="PF07730">
    <property type="entry name" value="HisKA_3"/>
    <property type="match status" value="1"/>
</dbReference>
<dbReference type="EMBL" id="SLWS01000009">
    <property type="protein sequence ID" value="TCO54330.1"/>
    <property type="molecule type" value="Genomic_DNA"/>
</dbReference>
<evidence type="ECO:0000256" key="1">
    <source>
        <dbReference type="ARBA" id="ARBA00000085"/>
    </source>
</evidence>
<dbReference type="InterPro" id="IPR003594">
    <property type="entry name" value="HATPase_dom"/>
</dbReference>
<gene>
    <name evidence="13" type="ORF">EV192_109311</name>
</gene>
<keyword evidence="14" id="KW-1185">Reference proteome</keyword>
<evidence type="ECO:0000256" key="6">
    <source>
        <dbReference type="ARBA" id="ARBA00022777"/>
    </source>
</evidence>
<feature type="domain" description="Histidine kinase/HSP90-like ATPase" evidence="10">
    <location>
        <begin position="313"/>
        <end position="400"/>
    </location>
</feature>
<dbReference type="GO" id="GO:0000155">
    <property type="term" value="F:phosphorelay sensor kinase activity"/>
    <property type="evidence" value="ECO:0007669"/>
    <property type="project" value="InterPro"/>
</dbReference>
<keyword evidence="9" id="KW-0472">Membrane</keyword>
<dbReference type="InterPro" id="IPR011712">
    <property type="entry name" value="Sig_transdc_His_kin_sub3_dim/P"/>
</dbReference>
<dbReference type="PANTHER" id="PTHR24421:SF10">
    <property type="entry name" value="NITRATE_NITRITE SENSOR PROTEIN NARQ"/>
    <property type="match status" value="1"/>
</dbReference>
<dbReference type="Gene3D" id="1.20.5.1930">
    <property type="match status" value="1"/>
</dbReference>
<feature type="domain" description="DUF7134" evidence="12">
    <location>
        <begin position="24"/>
        <end position="178"/>
    </location>
</feature>
<evidence type="ECO:0000256" key="8">
    <source>
        <dbReference type="ARBA" id="ARBA00023012"/>
    </source>
</evidence>
<accession>A0A4V2S619</accession>
<dbReference type="GO" id="GO:0005524">
    <property type="term" value="F:ATP binding"/>
    <property type="evidence" value="ECO:0007669"/>
    <property type="project" value="UniProtKB-KW"/>
</dbReference>
<feature type="transmembrane region" description="Helical" evidence="9">
    <location>
        <begin position="102"/>
        <end position="120"/>
    </location>
</feature>
<evidence type="ECO:0000256" key="3">
    <source>
        <dbReference type="ARBA" id="ARBA00022553"/>
    </source>
</evidence>
<dbReference type="Proteomes" id="UP000295680">
    <property type="component" value="Unassembled WGS sequence"/>
</dbReference>
<evidence type="ECO:0000256" key="2">
    <source>
        <dbReference type="ARBA" id="ARBA00012438"/>
    </source>
</evidence>
<dbReference type="CDD" id="cd16917">
    <property type="entry name" value="HATPase_UhpB-NarQ-NarX-like"/>
    <property type="match status" value="1"/>
</dbReference>